<dbReference type="EMBL" id="KI981298">
    <property type="protein sequence ID" value="EXA28715.1"/>
    <property type="molecule type" value="Genomic_DNA"/>
</dbReference>
<organism evidence="1">
    <name type="scientific">Fusarium oxysporum f. sp. pisi HDV247</name>
    <dbReference type="NCBI Taxonomy" id="1080344"/>
    <lineage>
        <taxon>Eukaryota</taxon>
        <taxon>Fungi</taxon>
        <taxon>Dikarya</taxon>
        <taxon>Ascomycota</taxon>
        <taxon>Pezizomycotina</taxon>
        <taxon>Sordariomycetes</taxon>
        <taxon>Hypocreomycetidae</taxon>
        <taxon>Hypocreales</taxon>
        <taxon>Nectriaceae</taxon>
        <taxon>Fusarium</taxon>
        <taxon>Fusarium oxysporum species complex</taxon>
    </lineage>
</organism>
<protein>
    <submittedName>
        <fullName evidence="1">Uncharacterized protein</fullName>
    </submittedName>
</protein>
<evidence type="ECO:0000313" key="1">
    <source>
        <dbReference type="EMBL" id="EXA28715.1"/>
    </source>
</evidence>
<proteinExistence type="predicted"/>
<name>W9NLF9_FUSOX</name>
<sequence>MCFMIIQYRTTSLPRTTTRCCIGTLEHSTEMENPTSLKLIILMKTDGCMTATITAKITITQPLLIMFWPVL</sequence>
<reference evidence="1" key="1">
    <citation type="submission" date="2011-10" db="EMBL/GenBank/DDBJ databases">
        <title>The Genome Sequence of Fusarium oxysporum HDV247.</title>
        <authorList>
            <consortium name="The Broad Institute Genome Sequencing Platform"/>
            <person name="Ma L.-J."/>
            <person name="Gale L.R."/>
            <person name="Schwartz D.C."/>
            <person name="Zhou S."/>
            <person name="Corby-Kistler H."/>
            <person name="Young S.K."/>
            <person name="Zeng Q."/>
            <person name="Gargeya S."/>
            <person name="Fitzgerald M."/>
            <person name="Haas B."/>
            <person name="Abouelleil A."/>
            <person name="Alvarado L."/>
            <person name="Arachchi H.M."/>
            <person name="Berlin A."/>
            <person name="Brown A."/>
            <person name="Chapman S.B."/>
            <person name="Chen Z."/>
            <person name="Dunbar C."/>
            <person name="Freedman E."/>
            <person name="Gearin G."/>
            <person name="Goldberg J."/>
            <person name="Griggs A."/>
            <person name="Gujja S."/>
            <person name="Heiman D."/>
            <person name="Howarth C."/>
            <person name="Larson L."/>
            <person name="Lui A."/>
            <person name="MacDonald P.J.P."/>
            <person name="Montmayeur A."/>
            <person name="Murphy C."/>
            <person name="Neiman D."/>
            <person name="Pearson M."/>
            <person name="Priest M."/>
            <person name="Roberts A."/>
            <person name="Saif S."/>
            <person name="Shea T."/>
            <person name="Shenoy N."/>
            <person name="Sisk P."/>
            <person name="Stolte C."/>
            <person name="Sykes S."/>
            <person name="Wortman J."/>
            <person name="Nusbaum C."/>
            <person name="Birren B."/>
        </authorList>
    </citation>
    <scope>NUCLEOTIDE SEQUENCE [LARGE SCALE GENOMIC DNA]</scope>
    <source>
        <strain evidence="1">HDV247</strain>
    </source>
</reference>
<dbReference type="AlphaFoldDB" id="W9NLF9"/>
<accession>W9NLF9</accession>
<gene>
    <name evidence="1" type="ORF">FOVG_19692</name>
</gene>
<dbReference type="HOGENOM" id="CLU_2740082_0_0_1"/>
<dbReference type="Proteomes" id="UP000030751">
    <property type="component" value="Unassembled WGS sequence"/>
</dbReference>
<reference evidence="1" key="2">
    <citation type="submission" date="2014-02" db="EMBL/GenBank/DDBJ databases">
        <title>Annotation of the Genome Sequence of Fusarium oxysporum HDV247.</title>
        <authorList>
            <consortium name="The Broad Institute Genomics Platform"/>
            <person name="Ma L.-J."/>
            <person name="Corby-Kistler H."/>
            <person name="Broz K."/>
            <person name="Gale L.R."/>
            <person name="Jonkers W."/>
            <person name="O'Donnell K."/>
            <person name="Ploetz R."/>
            <person name="Steinberg C."/>
            <person name="Schwartz D.C."/>
            <person name="VanEtten H."/>
            <person name="Zhou S."/>
            <person name="Young S.K."/>
            <person name="Zeng Q."/>
            <person name="Gargeya S."/>
            <person name="Fitzgerald M."/>
            <person name="Abouelleil A."/>
            <person name="Alvarado L."/>
            <person name="Chapman S.B."/>
            <person name="Gainer-Dewar J."/>
            <person name="Goldberg J."/>
            <person name="Griggs A."/>
            <person name="Gujja S."/>
            <person name="Hansen M."/>
            <person name="Howarth C."/>
            <person name="Imamovic A."/>
            <person name="Ireland A."/>
            <person name="Larimer J."/>
            <person name="McCowan C."/>
            <person name="Murphy C."/>
            <person name="Pearson M."/>
            <person name="Poon T.W."/>
            <person name="Priest M."/>
            <person name="Roberts A."/>
            <person name="Saif S."/>
            <person name="Shea T."/>
            <person name="Sykes S."/>
            <person name="Wortman J."/>
            <person name="Nusbaum C."/>
            <person name="Birren B."/>
        </authorList>
    </citation>
    <scope>NUCLEOTIDE SEQUENCE</scope>
    <source>
        <strain evidence="1">HDV247</strain>
    </source>
</reference>